<gene>
    <name evidence="2" type="ORF">OMM_00453</name>
</gene>
<dbReference type="Proteomes" id="UP000189670">
    <property type="component" value="Unassembled WGS sequence"/>
</dbReference>
<feature type="domain" description="Zinc finger/thioredoxin putative" evidence="1">
    <location>
        <begin position="1"/>
        <end position="36"/>
    </location>
</feature>
<protein>
    <submittedName>
        <fullName evidence="2">Response regulator receiver protein</fullName>
    </submittedName>
</protein>
<name>A0A1V1PHD0_9BACT</name>
<dbReference type="InterPro" id="IPR011006">
    <property type="entry name" value="CheY-like_superfamily"/>
</dbReference>
<sequence length="201" mass="22945">MQITCDECQGKFRIADEKIPENKSITILCPKCKKKIRVKGRISAKRSDNNKETMSLPFDVLGDEHTALLCFESENSGATIQKNLATMGFKTVYAKNSKEAIKMTRFHPFDLAVIDDAFDSTTDTHILNYLQSLPMVSRRNLFVAFVTDTLRTNDYMGAYCQSANLIINRKQMTDFKTIYNQAAKENDAFYSVYKETLQKFA</sequence>
<evidence type="ECO:0000313" key="3">
    <source>
        <dbReference type="Proteomes" id="UP000189670"/>
    </source>
</evidence>
<evidence type="ECO:0000259" key="1">
    <source>
        <dbReference type="Pfam" id="PF13717"/>
    </source>
</evidence>
<dbReference type="Pfam" id="PF13717">
    <property type="entry name" value="Zn_ribbon_4"/>
    <property type="match status" value="1"/>
</dbReference>
<organism evidence="2 3">
    <name type="scientific">Candidatus Magnetoglobus multicellularis str. Araruama</name>
    <dbReference type="NCBI Taxonomy" id="890399"/>
    <lineage>
        <taxon>Bacteria</taxon>
        <taxon>Pseudomonadati</taxon>
        <taxon>Thermodesulfobacteriota</taxon>
        <taxon>Desulfobacteria</taxon>
        <taxon>Desulfobacterales</taxon>
        <taxon>Desulfobacteraceae</taxon>
        <taxon>Candidatus Magnetoglobus</taxon>
    </lineage>
</organism>
<dbReference type="EMBL" id="ATBP01000021">
    <property type="protein sequence ID" value="ETR74095.1"/>
    <property type="molecule type" value="Genomic_DNA"/>
</dbReference>
<proteinExistence type="predicted"/>
<dbReference type="SUPFAM" id="SSF52172">
    <property type="entry name" value="CheY-like"/>
    <property type="match status" value="1"/>
</dbReference>
<evidence type="ECO:0000313" key="2">
    <source>
        <dbReference type="EMBL" id="ETR74095.1"/>
    </source>
</evidence>
<dbReference type="AlphaFoldDB" id="A0A1V1PHD0"/>
<comment type="caution">
    <text evidence="2">The sequence shown here is derived from an EMBL/GenBank/DDBJ whole genome shotgun (WGS) entry which is preliminary data.</text>
</comment>
<reference evidence="3" key="1">
    <citation type="submission" date="2012-11" db="EMBL/GenBank/DDBJ databases">
        <authorList>
            <person name="Lucero-Rivera Y.E."/>
            <person name="Tovar-Ramirez D."/>
        </authorList>
    </citation>
    <scope>NUCLEOTIDE SEQUENCE [LARGE SCALE GENOMIC DNA]</scope>
    <source>
        <strain evidence="3">Araruama</strain>
    </source>
</reference>
<dbReference type="InterPro" id="IPR011723">
    <property type="entry name" value="Znf/thioredoxin_put"/>
</dbReference>
<accession>A0A1V1PHD0</accession>
<dbReference type="NCBIfam" id="TIGR02098">
    <property type="entry name" value="MJ0042_CXXC"/>
    <property type="match status" value="1"/>
</dbReference>